<reference evidence="2" key="1">
    <citation type="submission" date="2016-06" db="EMBL/GenBank/DDBJ databases">
        <title>Whole genome sequencing of Thermus brockianus strain GE-1.</title>
        <authorList>
            <person name="Schaefers C."/>
            <person name="Blank S."/>
            <person name="Wiebusch S."/>
            <person name="Elleuche S."/>
            <person name="Antranikian G."/>
        </authorList>
    </citation>
    <scope>NUCLEOTIDE SEQUENCE [LARGE SCALE GENOMIC DNA]</scope>
    <source>
        <strain evidence="2">GE-1</strain>
    </source>
</reference>
<evidence type="ECO:0000313" key="2">
    <source>
        <dbReference type="Proteomes" id="UP000182993"/>
    </source>
</evidence>
<sequence length="145" mass="16050">MEVRNTKLYDFSSVEIMIDGETIPVDAEVEYAVPEVQEEYIYKGGKPVGRTPGMVEPVEVTVKLPKDIYDQLLDKWGNGFQDKEVDIQVVYAGTDGQTTVDFIRAWRPTGGGSVSVSKGAEPVMVELKGKALEVLPRSKVPFRAK</sequence>
<evidence type="ECO:0000313" key="1">
    <source>
        <dbReference type="EMBL" id="APD09749.1"/>
    </source>
</evidence>
<accession>A0A1J0LW85</accession>
<protein>
    <submittedName>
        <fullName evidence="1">Uncharacterized protein</fullName>
    </submittedName>
</protein>
<dbReference type="RefSeq" id="WP_084720316.1">
    <property type="nucleotide sequence ID" value="NZ_CP016312.1"/>
</dbReference>
<gene>
    <name evidence="1" type="ORF">A0O31_01641</name>
</gene>
<dbReference type="AlphaFoldDB" id="A0A1J0LW85"/>
<dbReference type="OrthoDB" id="26501at2"/>
<dbReference type="Proteomes" id="UP000182993">
    <property type="component" value="Chromosome"/>
</dbReference>
<organism evidence="1 2">
    <name type="scientific">Thermus brockianus</name>
    <dbReference type="NCBI Taxonomy" id="56956"/>
    <lineage>
        <taxon>Bacteria</taxon>
        <taxon>Thermotogati</taxon>
        <taxon>Deinococcota</taxon>
        <taxon>Deinococci</taxon>
        <taxon>Thermales</taxon>
        <taxon>Thermaceae</taxon>
        <taxon>Thermus</taxon>
    </lineage>
</organism>
<name>A0A1J0LW85_THEBO</name>
<dbReference type="EMBL" id="CP016312">
    <property type="protein sequence ID" value="APD09749.1"/>
    <property type="molecule type" value="Genomic_DNA"/>
</dbReference>
<dbReference type="KEGG" id="tbc:A0O31_01641"/>
<proteinExistence type="predicted"/>
<dbReference type="STRING" id="56956.A0O31_01641"/>